<reference evidence="1" key="1">
    <citation type="submission" date="2023-07" db="EMBL/GenBank/DDBJ databases">
        <authorList>
            <consortium name="AG Swart"/>
            <person name="Singh M."/>
            <person name="Singh A."/>
            <person name="Seah K."/>
            <person name="Emmerich C."/>
        </authorList>
    </citation>
    <scope>NUCLEOTIDE SEQUENCE</scope>
    <source>
        <strain evidence="1">DP1</strain>
    </source>
</reference>
<dbReference type="AlphaFoldDB" id="A0AAD1XTX2"/>
<dbReference type="Proteomes" id="UP001295684">
    <property type="component" value="Unassembled WGS sequence"/>
</dbReference>
<sequence>MAKIIQKERAVFIKEQKLDQKVAGVVRNKHAGSMLQRTCSTLVCKFEDISNRVKDFFKSRNSHIACKKLLLWGPTIKKKGTIEKLVQLLCLKTVMFEKLVLQQSIKKKSIFPKKIVNIFHSITNSIEISNMIISHKPLLSILSTATHVRQISFLNCHIEIPPKTLKPTFTSTLHSLSFTRCTFHHKTTPQNITSLTTYLSTPLLLPSLRLLHHVQSFGSHTTFQIPSGIPLQSSGARP</sequence>
<organism evidence="1 2">
    <name type="scientific">Euplotes crassus</name>
    <dbReference type="NCBI Taxonomy" id="5936"/>
    <lineage>
        <taxon>Eukaryota</taxon>
        <taxon>Sar</taxon>
        <taxon>Alveolata</taxon>
        <taxon>Ciliophora</taxon>
        <taxon>Intramacronucleata</taxon>
        <taxon>Spirotrichea</taxon>
        <taxon>Hypotrichia</taxon>
        <taxon>Euplotida</taxon>
        <taxon>Euplotidae</taxon>
        <taxon>Moneuplotes</taxon>
    </lineage>
</organism>
<accession>A0AAD1XTX2</accession>
<protein>
    <submittedName>
        <fullName evidence="1">Uncharacterized protein</fullName>
    </submittedName>
</protein>
<keyword evidence="2" id="KW-1185">Reference proteome</keyword>
<dbReference type="EMBL" id="CAMPGE010019841">
    <property type="protein sequence ID" value="CAI2378145.1"/>
    <property type="molecule type" value="Genomic_DNA"/>
</dbReference>
<proteinExistence type="predicted"/>
<evidence type="ECO:0000313" key="1">
    <source>
        <dbReference type="EMBL" id="CAI2378145.1"/>
    </source>
</evidence>
<gene>
    <name evidence="1" type="ORF">ECRASSUSDP1_LOCUS19540</name>
</gene>
<evidence type="ECO:0000313" key="2">
    <source>
        <dbReference type="Proteomes" id="UP001295684"/>
    </source>
</evidence>
<comment type="caution">
    <text evidence="1">The sequence shown here is derived from an EMBL/GenBank/DDBJ whole genome shotgun (WGS) entry which is preliminary data.</text>
</comment>
<name>A0AAD1XTX2_EUPCR</name>